<accession>A0A1R1I786</accession>
<dbReference type="SUPFAM" id="SSF50249">
    <property type="entry name" value="Nucleic acid-binding proteins"/>
    <property type="match status" value="1"/>
</dbReference>
<gene>
    <name evidence="4" type="primary">priB</name>
    <name evidence="5" type="ORF">BJN45_04730</name>
</gene>
<comment type="subunit">
    <text evidence="4">Homodimer. Interacts with PriA and DnaT. Component of the replication restart primosome. Primosome assembly occurs via a 'hand-off' mechanism. PriA binds to replication forks, subsequently PriB then DnaT bind; DnaT then displaces ssDNA to generate the helicase loading substrate.</text>
</comment>
<proteinExistence type="inferred from homology"/>
<protein>
    <recommendedName>
        <fullName evidence="4">Replication restart protein PriB</fullName>
    </recommendedName>
</protein>
<dbReference type="GO" id="GO:0006269">
    <property type="term" value="P:DNA replication, synthesis of primer"/>
    <property type="evidence" value="ECO:0007669"/>
    <property type="project" value="UniProtKB-KW"/>
</dbReference>
<dbReference type="InterPro" id="IPR000424">
    <property type="entry name" value="Primosome_PriB/ssb"/>
</dbReference>
<evidence type="ECO:0000256" key="1">
    <source>
        <dbReference type="ARBA" id="ARBA00022515"/>
    </source>
</evidence>
<evidence type="ECO:0000313" key="6">
    <source>
        <dbReference type="Proteomes" id="UP000187526"/>
    </source>
</evidence>
<dbReference type="STRING" id="418702.BJN45_04730"/>
<dbReference type="InterPro" id="IPR023646">
    <property type="entry name" value="Prisomal_replication_PriB"/>
</dbReference>
<dbReference type="GO" id="GO:0003697">
    <property type="term" value="F:single-stranded DNA binding"/>
    <property type="evidence" value="ECO:0007669"/>
    <property type="project" value="UniProtKB-UniRule"/>
</dbReference>
<organism evidence="5 6">
    <name type="scientific">Azonexus hydrophilus</name>
    <dbReference type="NCBI Taxonomy" id="418702"/>
    <lineage>
        <taxon>Bacteria</taxon>
        <taxon>Pseudomonadati</taxon>
        <taxon>Pseudomonadota</taxon>
        <taxon>Betaproteobacteria</taxon>
        <taxon>Rhodocyclales</taxon>
        <taxon>Azonexaceae</taxon>
        <taxon>Azonexus</taxon>
    </lineage>
</organism>
<evidence type="ECO:0000256" key="3">
    <source>
        <dbReference type="ARBA" id="ARBA00023125"/>
    </source>
</evidence>
<dbReference type="Gene3D" id="2.40.50.140">
    <property type="entry name" value="Nucleic acid-binding proteins"/>
    <property type="match status" value="1"/>
</dbReference>
<evidence type="ECO:0000256" key="2">
    <source>
        <dbReference type="ARBA" id="ARBA00022705"/>
    </source>
</evidence>
<dbReference type="GO" id="GO:1990077">
    <property type="term" value="C:primosome complex"/>
    <property type="evidence" value="ECO:0007669"/>
    <property type="project" value="UniProtKB-UniRule"/>
</dbReference>
<dbReference type="HAMAP" id="MF_00720">
    <property type="entry name" value="PriB"/>
    <property type="match status" value="1"/>
</dbReference>
<comment type="caution">
    <text evidence="5">The sequence shown here is derived from an EMBL/GenBank/DDBJ whole genome shotgun (WGS) entry which is preliminary data.</text>
</comment>
<dbReference type="NCBIfam" id="TIGR04418">
    <property type="entry name" value="PriB_gamma"/>
    <property type="match status" value="1"/>
</dbReference>
<dbReference type="InterPro" id="IPR012340">
    <property type="entry name" value="NA-bd_OB-fold"/>
</dbReference>
<evidence type="ECO:0000313" key="5">
    <source>
        <dbReference type="EMBL" id="OMG54537.1"/>
    </source>
</evidence>
<dbReference type="PIRSF" id="PIRSF003135">
    <property type="entry name" value="Primosomal_n"/>
    <property type="match status" value="1"/>
</dbReference>
<keyword evidence="6" id="KW-1185">Reference proteome</keyword>
<dbReference type="EMBL" id="MTHD01000002">
    <property type="protein sequence ID" value="OMG54537.1"/>
    <property type="molecule type" value="Genomic_DNA"/>
</dbReference>
<dbReference type="Proteomes" id="UP000187526">
    <property type="component" value="Unassembled WGS sequence"/>
</dbReference>
<evidence type="ECO:0000256" key="4">
    <source>
        <dbReference type="HAMAP-Rule" id="MF_00720"/>
    </source>
</evidence>
<keyword evidence="2 4" id="KW-0235">DNA replication</keyword>
<keyword evidence="1 4" id="KW-0639">Primosome</keyword>
<comment type="similarity">
    <text evidence="4">Belongs to the PriB family.</text>
</comment>
<dbReference type="PROSITE" id="PS50935">
    <property type="entry name" value="SSB"/>
    <property type="match status" value="1"/>
</dbReference>
<sequence>MPDPGFTGNSVLNNITLSGSLVERKPLRYTPAGIPVSEGRLQHHSALIENGSERQVEVEMAVLALGDAARWLEAAPLGGMMRIEGFVAARGRNSRTPVIHANTIEYLEGNENGTILQEEG</sequence>
<keyword evidence="3 4" id="KW-0238">DNA-binding</keyword>
<comment type="function">
    <text evidence="4">Involved in the restart of stalled replication forks, which reloads the replicative helicase on sites other than the origin of replication; the PriA-PriB pathway is the major replication restart pathway. During primosome assembly it facilitates complex formation between PriA and DnaT on DNA; stabilizes PriA on DNA. Stimulates the DNA unwinding activity of PriA helicase.</text>
</comment>
<dbReference type="AlphaFoldDB" id="A0A1R1I786"/>
<reference evidence="5 6" key="1">
    <citation type="submission" date="2016-10" db="EMBL/GenBank/DDBJ databases">
        <title>Alkaliphiles isolated from bioreactors.</title>
        <authorList>
            <person name="Salah Z."/>
            <person name="Rout S.P."/>
            <person name="Humphreys P.N."/>
        </authorList>
    </citation>
    <scope>NUCLEOTIDE SEQUENCE [LARGE SCALE GENOMIC DNA]</scope>
    <source>
        <strain evidence="5 6">ZS02</strain>
    </source>
</reference>
<name>A0A1R1I786_9RHOO</name>
<dbReference type="Pfam" id="PF22657">
    <property type="entry name" value="SSB_1"/>
    <property type="match status" value="1"/>
</dbReference>